<evidence type="ECO:0000313" key="3">
    <source>
        <dbReference type="EMBL" id="GGU46003.1"/>
    </source>
</evidence>
<evidence type="ECO:0000256" key="1">
    <source>
        <dbReference type="ARBA" id="ARBA00022676"/>
    </source>
</evidence>
<name>A0ABQ2UPJ2_9PSEU</name>
<dbReference type="InterPro" id="IPR012338">
    <property type="entry name" value="Beta-lactam/transpept-like"/>
</dbReference>
<keyword evidence="2" id="KW-0808">Transferase</keyword>
<comment type="caution">
    <text evidence="3">The sequence shown here is derived from an EMBL/GenBank/DDBJ whole genome shotgun (WGS) entry which is preliminary data.</text>
</comment>
<organism evidence="3 4">
    <name type="scientific">Lentzea flava</name>
    <dbReference type="NCBI Taxonomy" id="103732"/>
    <lineage>
        <taxon>Bacteria</taxon>
        <taxon>Bacillati</taxon>
        <taxon>Actinomycetota</taxon>
        <taxon>Actinomycetes</taxon>
        <taxon>Pseudonocardiales</taxon>
        <taxon>Pseudonocardiaceae</taxon>
        <taxon>Lentzea</taxon>
    </lineage>
</organism>
<dbReference type="Proteomes" id="UP000649573">
    <property type="component" value="Unassembled WGS sequence"/>
</dbReference>
<keyword evidence="1" id="KW-0328">Glycosyltransferase</keyword>
<dbReference type="EMBL" id="BMRE01000018">
    <property type="protein sequence ID" value="GGU46003.1"/>
    <property type="molecule type" value="Genomic_DNA"/>
</dbReference>
<evidence type="ECO:0008006" key="5">
    <source>
        <dbReference type="Google" id="ProtNLM"/>
    </source>
</evidence>
<accession>A0ABQ2UPJ2</accession>
<dbReference type="PANTHER" id="PTHR32282:SF33">
    <property type="entry name" value="PEPTIDOGLYCAN GLYCOSYLTRANSFERASE"/>
    <property type="match status" value="1"/>
</dbReference>
<evidence type="ECO:0000313" key="4">
    <source>
        <dbReference type="Proteomes" id="UP000649573"/>
    </source>
</evidence>
<proteinExistence type="predicted"/>
<gene>
    <name evidence="3" type="ORF">GCM10010178_43200</name>
</gene>
<dbReference type="PANTHER" id="PTHR32282">
    <property type="entry name" value="BINDING PROTEIN TRANSPEPTIDASE, PUTATIVE-RELATED"/>
    <property type="match status" value="1"/>
</dbReference>
<sequence>MVRRSLVALLLVAGVVGYVVWQRPAPPVQPPAPPKPVVLRYADGSKLWSSTDGGPRSEVVKRVLAELAANSMPFDSLVRDGAVVYTTIDAKAQTRAAAILGRLVAPRGGGLGGAVTAIDPASCGVVAYLSGFSHVPDLAAEPKEPGPGLVVAQDVVKTRMTPLEVSATFATFAAGGLQCEPHLVAEVTGADGARRYLAAGEAKPVLGKELADQVTARLQANPVCKGVACAPSSHPTHAWMAGYTPRLAVAVLVEQAGAAADDADLPGVIFQEFLAG</sequence>
<protein>
    <recommendedName>
        <fullName evidence="5">Beta-lactamase enzyme family protein</fullName>
    </recommendedName>
</protein>
<evidence type="ECO:0000256" key="2">
    <source>
        <dbReference type="ARBA" id="ARBA00022679"/>
    </source>
</evidence>
<reference evidence="4" key="1">
    <citation type="journal article" date="2019" name="Int. J. Syst. Evol. Microbiol.">
        <title>The Global Catalogue of Microorganisms (GCM) 10K type strain sequencing project: providing services to taxonomists for standard genome sequencing and annotation.</title>
        <authorList>
            <consortium name="The Broad Institute Genomics Platform"/>
            <consortium name="The Broad Institute Genome Sequencing Center for Infectious Disease"/>
            <person name="Wu L."/>
            <person name="Ma J."/>
        </authorList>
    </citation>
    <scope>NUCLEOTIDE SEQUENCE [LARGE SCALE GENOMIC DNA]</scope>
    <source>
        <strain evidence="4">JCM 3296</strain>
    </source>
</reference>
<keyword evidence="4" id="KW-1185">Reference proteome</keyword>
<dbReference type="Gene3D" id="3.40.710.10">
    <property type="entry name" value="DD-peptidase/beta-lactamase superfamily"/>
    <property type="match status" value="2"/>
</dbReference>
<dbReference type="InterPro" id="IPR050396">
    <property type="entry name" value="Glycosyltr_51/Transpeptidase"/>
</dbReference>
<dbReference type="SUPFAM" id="SSF56601">
    <property type="entry name" value="beta-lactamase/transpeptidase-like"/>
    <property type="match status" value="2"/>
</dbReference>